<protein>
    <submittedName>
        <fullName evidence="3">Uncharacterized protein</fullName>
    </submittedName>
</protein>
<reference evidence="3" key="1">
    <citation type="submission" date="2022-11" db="UniProtKB">
        <authorList>
            <consortium name="WormBaseParasite"/>
        </authorList>
    </citation>
    <scope>IDENTIFICATION</scope>
</reference>
<accession>A0A914RDA7</accession>
<dbReference type="WBParaSite" id="PDA_v2.g9633.t1">
    <property type="protein sequence ID" value="PDA_v2.g9633.t1"/>
    <property type="gene ID" value="PDA_v2.g9633"/>
</dbReference>
<proteinExistence type="predicted"/>
<feature type="chain" id="PRO_5036765363" evidence="1">
    <location>
        <begin position="19"/>
        <end position="157"/>
    </location>
</feature>
<keyword evidence="1" id="KW-0732">Signal</keyword>
<evidence type="ECO:0000313" key="3">
    <source>
        <dbReference type="WBParaSite" id="PDA_v2.g9633.t1"/>
    </source>
</evidence>
<dbReference type="Proteomes" id="UP000887578">
    <property type="component" value="Unplaced"/>
</dbReference>
<name>A0A914RDA7_9BILA</name>
<keyword evidence="2" id="KW-1185">Reference proteome</keyword>
<evidence type="ECO:0000256" key="1">
    <source>
        <dbReference type="SAM" id="SignalP"/>
    </source>
</evidence>
<feature type="signal peptide" evidence="1">
    <location>
        <begin position="1"/>
        <end position="18"/>
    </location>
</feature>
<organism evidence="2 3">
    <name type="scientific">Panagrolaimus davidi</name>
    <dbReference type="NCBI Taxonomy" id="227884"/>
    <lineage>
        <taxon>Eukaryota</taxon>
        <taxon>Metazoa</taxon>
        <taxon>Ecdysozoa</taxon>
        <taxon>Nematoda</taxon>
        <taxon>Chromadorea</taxon>
        <taxon>Rhabditida</taxon>
        <taxon>Tylenchina</taxon>
        <taxon>Panagrolaimomorpha</taxon>
        <taxon>Panagrolaimoidea</taxon>
        <taxon>Panagrolaimidae</taxon>
        <taxon>Panagrolaimus</taxon>
    </lineage>
</organism>
<dbReference type="AlphaFoldDB" id="A0A914RDA7"/>
<sequence>MIKLLIIFSLVIIHFSDGVVIASWGNPSSSSSDYPNSMTGPFAQDTGTDESYSRGTQQLADFIIALQGGGRSGGTSSNYYGNYNYNNYYRSPQPIYGYAGYTYGQINNLGNIRGQQNLNYNEYSYHYWKCINYYRGQYYYSYTFNGYVCDTRANRQG</sequence>
<evidence type="ECO:0000313" key="2">
    <source>
        <dbReference type="Proteomes" id="UP000887578"/>
    </source>
</evidence>